<feature type="compositionally biased region" description="Polar residues" evidence="1">
    <location>
        <begin position="110"/>
        <end position="123"/>
    </location>
</feature>
<gene>
    <name evidence="2" type="ORF">DdX_00859</name>
    <name evidence="3" type="ORF">DdX_00861</name>
</gene>
<dbReference type="Proteomes" id="UP001201812">
    <property type="component" value="Unassembled WGS sequence"/>
</dbReference>
<evidence type="ECO:0000313" key="3">
    <source>
        <dbReference type="EMBL" id="KAI1728663.1"/>
    </source>
</evidence>
<feature type="region of interest" description="Disordered" evidence="1">
    <location>
        <begin position="239"/>
        <end position="343"/>
    </location>
</feature>
<keyword evidence="4" id="KW-1185">Reference proteome</keyword>
<dbReference type="GO" id="GO:0000178">
    <property type="term" value="C:exosome (RNase complex)"/>
    <property type="evidence" value="ECO:0007669"/>
    <property type="project" value="TreeGrafter"/>
</dbReference>
<feature type="region of interest" description="Disordered" evidence="1">
    <location>
        <begin position="110"/>
        <end position="175"/>
    </location>
</feature>
<evidence type="ECO:0000256" key="1">
    <source>
        <dbReference type="SAM" id="MobiDB-lite"/>
    </source>
</evidence>
<dbReference type="PANTHER" id="PTHR15341">
    <property type="entry name" value="SUN-COR STEROID HORMONE RECEPTOR CO-REPRESSOR"/>
    <property type="match status" value="1"/>
</dbReference>
<feature type="compositionally biased region" description="Polar residues" evidence="1">
    <location>
        <begin position="67"/>
        <end position="83"/>
    </location>
</feature>
<dbReference type="PANTHER" id="PTHR15341:SF3">
    <property type="entry name" value="NUCLEAR NUCLEIC ACID-BINDING PROTEIN C1D"/>
    <property type="match status" value="1"/>
</dbReference>
<feature type="compositionally biased region" description="Basic and acidic residues" evidence="1">
    <location>
        <begin position="85"/>
        <end position="96"/>
    </location>
</feature>
<accession>A0AAD4NFY3</accession>
<dbReference type="AlphaFoldDB" id="A0AAD4NFY3"/>
<protein>
    <submittedName>
        <fullName evidence="3">Nuclear nucleic acid-binding protein C1D</fullName>
    </submittedName>
</protein>
<reference evidence="3" key="1">
    <citation type="submission" date="2022-01" db="EMBL/GenBank/DDBJ databases">
        <title>Genome Sequence Resource for Two Populations of Ditylenchus destructor, the Migratory Endoparasitic Phytonematode.</title>
        <authorList>
            <person name="Zhang H."/>
            <person name="Lin R."/>
            <person name="Xie B."/>
        </authorList>
    </citation>
    <scope>NUCLEOTIDE SEQUENCE</scope>
    <source>
        <strain evidence="3">BazhouSP</strain>
    </source>
</reference>
<name>A0AAD4NFY3_9BILA</name>
<dbReference type="GO" id="GO:0000460">
    <property type="term" value="P:maturation of 5.8S rRNA"/>
    <property type="evidence" value="ECO:0007669"/>
    <property type="project" value="TreeGrafter"/>
</dbReference>
<feature type="region of interest" description="Disordered" evidence="1">
    <location>
        <begin position="187"/>
        <end position="215"/>
    </location>
</feature>
<evidence type="ECO:0000313" key="2">
    <source>
        <dbReference type="EMBL" id="KAI1728661.1"/>
    </source>
</evidence>
<dbReference type="GO" id="GO:0003723">
    <property type="term" value="F:RNA binding"/>
    <property type="evidence" value="ECO:0007669"/>
    <property type="project" value="TreeGrafter"/>
</dbReference>
<dbReference type="GO" id="GO:0005730">
    <property type="term" value="C:nucleolus"/>
    <property type="evidence" value="ECO:0007669"/>
    <property type="project" value="TreeGrafter"/>
</dbReference>
<evidence type="ECO:0000313" key="4">
    <source>
        <dbReference type="Proteomes" id="UP001201812"/>
    </source>
</evidence>
<proteinExistence type="predicted"/>
<dbReference type="EMBL" id="JAKKPZ010000001">
    <property type="protein sequence ID" value="KAI1728663.1"/>
    <property type="molecule type" value="Genomic_DNA"/>
</dbReference>
<comment type="caution">
    <text evidence="3">The sequence shown here is derived from an EMBL/GenBank/DDBJ whole genome shotgun (WGS) entry which is preliminary data.</text>
</comment>
<feature type="region of interest" description="Disordered" evidence="1">
    <location>
        <begin position="499"/>
        <end position="540"/>
    </location>
</feature>
<feature type="compositionally biased region" description="Basic and acidic residues" evidence="1">
    <location>
        <begin position="513"/>
        <end position="524"/>
    </location>
</feature>
<organism evidence="3 4">
    <name type="scientific">Ditylenchus destructor</name>
    <dbReference type="NCBI Taxonomy" id="166010"/>
    <lineage>
        <taxon>Eukaryota</taxon>
        <taxon>Metazoa</taxon>
        <taxon>Ecdysozoa</taxon>
        <taxon>Nematoda</taxon>
        <taxon>Chromadorea</taxon>
        <taxon>Rhabditida</taxon>
        <taxon>Tylenchina</taxon>
        <taxon>Tylenchomorpha</taxon>
        <taxon>Sphaerularioidea</taxon>
        <taxon>Anguinidae</taxon>
        <taxon>Anguininae</taxon>
        <taxon>Ditylenchus</taxon>
    </lineage>
</organism>
<feature type="compositionally biased region" description="Polar residues" evidence="1">
    <location>
        <begin position="187"/>
        <end position="204"/>
    </location>
</feature>
<feature type="region of interest" description="Disordered" evidence="1">
    <location>
        <begin position="48"/>
        <end position="97"/>
    </location>
</feature>
<dbReference type="InterPro" id="IPR011082">
    <property type="entry name" value="Exosome-assoc_fac/DNA_repair"/>
</dbReference>
<dbReference type="EMBL" id="JAKKPZ010000001">
    <property type="protein sequence ID" value="KAI1728661.1"/>
    <property type="molecule type" value="Genomic_DNA"/>
</dbReference>
<feature type="compositionally biased region" description="Polar residues" evidence="1">
    <location>
        <begin position="132"/>
        <end position="158"/>
    </location>
</feature>
<dbReference type="GO" id="GO:0003677">
    <property type="term" value="F:DNA binding"/>
    <property type="evidence" value="ECO:0007669"/>
    <property type="project" value="TreeGrafter"/>
</dbReference>
<feature type="compositionally biased region" description="Polar residues" evidence="1">
    <location>
        <begin position="304"/>
        <end position="315"/>
    </location>
</feature>
<feature type="compositionally biased region" description="Low complexity" evidence="1">
    <location>
        <begin position="322"/>
        <end position="338"/>
    </location>
</feature>
<dbReference type="GO" id="GO:0010468">
    <property type="term" value="P:regulation of gene expression"/>
    <property type="evidence" value="ECO:0007669"/>
    <property type="project" value="TreeGrafter"/>
</dbReference>
<sequence>MSSQDSNKLKNDPFYIPTVPMYRDLGADDLNDTIGDQFFDLVTDKLQLSPTGNKPTRKSLLKPGRPSITNSVPPSASATSIQSGIRKENSSHESRYRTQNCVPVVSKTTMNLRSSNKTESVSTPDKIDIKTRTPSTTSRTYAINDTASSGQSRISKPSPTIRPSPRSKPSVMTPTPASIQCEFVSSNNKSNLSRESSKINASTNQQRTTRRSLLRSDRPSIMCTVAHVEKVLTVAKGVNEKDNQTHQSRFKTLLVNPLGRPRPANKKDSSSLTSTSIPNHAPPRLSSISSSINDTPRESRKTPRSISVSKSVSKNEPQKALRSSSAVSTRGVSSSSGSMQVNQNTFGFMAPTASSARRDNPKIQVMDGIPEDVIAKLRNYNTALTKFEDILEEFLCVPYTEQNQRPPLEKARTDLASLFTLNSLYWSYLACDGKNPKNDEELEVERRRVKEYFTKLKQFDEQILRPKVNQRASKAFVRNALFDVNVDSSSSALNASTTFDNDDWDDVRTTGNVRKDDEKDEPLAKKSKHTIFDDAGESGP</sequence>